<gene>
    <name evidence="1" type="ORF">GMES_3301</name>
</gene>
<dbReference type="Proteomes" id="UP000006263">
    <property type="component" value="Unassembled WGS sequence"/>
</dbReference>
<comment type="caution">
    <text evidence="1">The sequence shown here is derived from an EMBL/GenBank/DDBJ whole genome shotgun (WGS) entry which is preliminary data.</text>
</comment>
<protein>
    <submittedName>
        <fullName evidence="1">Uncharacterized protein</fullName>
    </submittedName>
</protein>
<evidence type="ECO:0000313" key="1">
    <source>
        <dbReference type="EMBL" id="GAC25579.1"/>
    </source>
</evidence>
<evidence type="ECO:0000313" key="2">
    <source>
        <dbReference type="Proteomes" id="UP000006263"/>
    </source>
</evidence>
<organism evidence="1 2">
    <name type="scientific">Paraglaciecola mesophila KMM 241</name>
    <dbReference type="NCBI Taxonomy" id="1128912"/>
    <lineage>
        <taxon>Bacteria</taxon>
        <taxon>Pseudomonadati</taxon>
        <taxon>Pseudomonadota</taxon>
        <taxon>Gammaproteobacteria</taxon>
        <taxon>Alteromonadales</taxon>
        <taxon>Alteromonadaceae</taxon>
        <taxon>Paraglaciecola</taxon>
    </lineage>
</organism>
<dbReference type="EMBL" id="BAEP01000064">
    <property type="protein sequence ID" value="GAC25579.1"/>
    <property type="molecule type" value="Genomic_DNA"/>
</dbReference>
<reference evidence="1 2" key="1">
    <citation type="journal article" date="2017" name="Antonie Van Leeuwenhoek">
        <title>Rhizobium rhizosphaerae sp. nov., a novel species isolated from rice rhizosphere.</title>
        <authorList>
            <person name="Zhao J.J."/>
            <person name="Zhang J."/>
            <person name="Zhang R.J."/>
            <person name="Zhang C.W."/>
            <person name="Yin H.Q."/>
            <person name="Zhang X.X."/>
        </authorList>
    </citation>
    <scope>NUCLEOTIDE SEQUENCE [LARGE SCALE GENOMIC DNA]</scope>
    <source>
        <strain evidence="1 2">KMM 241</strain>
    </source>
</reference>
<accession>K6XYA6</accession>
<name>K6XYA6_9ALTE</name>
<proteinExistence type="predicted"/>
<sequence>MSAAFQVDGYELKTHGSVRAFELNLTRYNRSLGHKAKKQNALNAKFTDV</sequence>
<dbReference type="RefSeq" id="WP_006993730.1">
    <property type="nucleotide sequence ID" value="NZ_BAEP01000064.1"/>
</dbReference>
<dbReference type="AlphaFoldDB" id="K6XYA6"/>